<dbReference type="AlphaFoldDB" id="A0A645DP93"/>
<protein>
    <submittedName>
        <fullName evidence="1">Uncharacterized protein</fullName>
    </submittedName>
</protein>
<comment type="caution">
    <text evidence="1">The sequence shown here is derived from an EMBL/GenBank/DDBJ whole genome shotgun (WGS) entry which is preliminary data.</text>
</comment>
<dbReference type="EMBL" id="VSSQ01038181">
    <property type="protein sequence ID" value="MPM91065.1"/>
    <property type="molecule type" value="Genomic_DNA"/>
</dbReference>
<reference evidence="1" key="1">
    <citation type="submission" date="2019-08" db="EMBL/GenBank/DDBJ databases">
        <authorList>
            <person name="Kucharzyk K."/>
            <person name="Murdoch R.W."/>
            <person name="Higgins S."/>
            <person name="Loffler F."/>
        </authorList>
    </citation>
    <scope>NUCLEOTIDE SEQUENCE</scope>
</reference>
<proteinExistence type="predicted"/>
<evidence type="ECO:0000313" key="1">
    <source>
        <dbReference type="EMBL" id="MPM91065.1"/>
    </source>
</evidence>
<accession>A0A645DP93</accession>
<organism evidence="1">
    <name type="scientific">bioreactor metagenome</name>
    <dbReference type="NCBI Taxonomy" id="1076179"/>
    <lineage>
        <taxon>unclassified sequences</taxon>
        <taxon>metagenomes</taxon>
        <taxon>ecological metagenomes</taxon>
    </lineage>
</organism>
<gene>
    <name evidence="1" type="ORF">SDC9_138190</name>
</gene>
<sequence>MGAARGAVAADAEQEIDVHAHQGVDHHDGVLLPARGTEDGAALFMDIVGVLFGQQDGREFVGRVEAAAAVADAVDERHFVLPAQRAGQELDDVVQPGAKPARGQDRRLAPGGIVINLLTRPGLFEGRNLLAVFEVFRQFHGIAVVGDRRIVVDERDGRVERRVKLRPAEARNLKIVDIHRSVKLLWKCTEPTPGTIR</sequence>
<name>A0A645DP93_9ZZZZ</name>